<keyword evidence="4 9" id="KW-0812">Transmembrane</keyword>
<keyword evidence="6 9" id="KW-1133">Transmembrane helix</keyword>
<evidence type="ECO:0000256" key="9">
    <source>
        <dbReference type="SAM" id="Phobius"/>
    </source>
</evidence>
<evidence type="ECO:0000256" key="7">
    <source>
        <dbReference type="ARBA" id="ARBA00023034"/>
    </source>
</evidence>
<dbReference type="OrthoDB" id="542931at2759"/>
<reference evidence="10" key="1">
    <citation type="submission" date="2021-06" db="EMBL/GenBank/DDBJ databases">
        <authorList>
            <person name="Hodson N. C."/>
            <person name="Mongue J. A."/>
            <person name="Jaron S. K."/>
        </authorList>
    </citation>
    <scope>NUCLEOTIDE SEQUENCE</scope>
</reference>
<evidence type="ECO:0008006" key="12">
    <source>
        <dbReference type="Google" id="ProtNLM"/>
    </source>
</evidence>
<feature type="transmembrane region" description="Helical" evidence="9">
    <location>
        <begin position="94"/>
        <end position="117"/>
    </location>
</feature>
<proteinExistence type="inferred from homology"/>
<keyword evidence="8 9" id="KW-0472">Membrane</keyword>
<dbReference type="GO" id="GO:0005802">
    <property type="term" value="C:trans-Golgi network"/>
    <property type="evidence" value="ECO:0007669"/>
    <property type="project" value="TreeGrafter"/>
</dbReference>
<dbReference type="GO" id="GO:0006895">
    <property type="term" value="P:Golgi to endosome transport"/>
    <property type="evidence" value="ECO:0007669"/>
    <property type="project" value="TreeGrafter"/>
</dbReference>
<organism evidence="10 11">
    <name type="scientific">Allacma fusca</name>
    <dbReference type="NCBI Taxonomy" id="39272"/>
    <lineage>
        <taxon>Eukaryota</taxon>
        <taxon>Metazoa</taxon>
        <taxon>Ecdysozoa</taxon>
        <taxon>Arthropoda</taxon>
        <taxon>Hexapoda</taxon>
        <taxon>Collembola</taxon>
        <taxon>Symphypleona</taxon>
        <taxon>Sminthuridae</taxon>
        <taxon>Allacma</taxon>
    </lineage>
</organism>
<sequence length="187" mass="21058">MLGLRLISAEFETIWRLTLYQFVKRRKIRLYGMGGQFRLNVWDPKLITSQIVAVLSFFYFSFGILLVVGSIVTGSDLALGNVFGYKSVNFGDKHGVMVVICYVVNALMGSLALCVIVKRTKQCLDFTTTTYIFHLIICWMYNGVLPTSPSWWLMTVAGIAVMCVCGEFLCLKQEMQDIPLLGGRVDL</sequence>
<feature type="transmembrane region" description="Helical" evidence="9">
    <location>
        <begin position="124"/>
        <end position="144"/>
    </location>
</feature>
<feature type="transmembrane region" description="Helical" evidence="9">
    <location>
        <begin position="51"/>
        <end position="74"/>
    </location>
</feature>
<evidence type="ECO:0000256" key="3">
    <source>
        <dbReference type="ARBA" id="ARBA00022448"/>
    </source>
</evidence>
<dbReference type="PANTHER" id="PTHR12952">
    <property type="entry name" value="SYS1"/>
    <property type="match status" value="1"/>
</dbReference>
<dbReference type="Pfam" id="PF09801">
    <property type="entry name" value="SYS1"/>
    <property type="match status" value="1"/>
</dbReference>
<gene>
    <name evidence="10" type="ORF">AFUS01_LOCUS46467</name>
</gene>
<dbReference type="GO" id="GO:0034067">
    <property type="term" value="P:protein localization to Golgi apparatus"/>
    <property type="evidence" value="ECO:0007669"/>
    <property type="project" value="TreeGrafter"/>
</dbReference>
<dbReference type="EMBL" id="CAJVCH010571371">
    <property type="protein sequence ID" value="CAG7837338.1"/>
    <property type="molecule type" value="Genomic_DNA"/>
</dbReference>
<evidence type="ECO:0000313" key="10">
    <source>
        <dbReference type="EMBL" id="CAG7837338.1"/>
    </source>
</evidence>
<dbReference type="InterPro" id="IPR019185">
    <property type="entry name" value="Integral_membrane_SYS1-rel"/>
</dbReference>
<dbReference type="GO" id="GO:0005829">
    <property type="term" value="C:cytosol"/>
    <property type="evidence" value="ECO:0007669"/>
    <property type="project" value="GOC"/>
</dbReference>
<evidence type="ECO:0000256" key="5">
    <source>
        <dbReference type="ARBA" id="ARBA00022927"/>
    </source>
</evidence>
<evidence type="ECO:0000256" key="4">
    <source>
        <dbReference type="ARBA" id="ARBA00022692"/>
    </source>
</evidence>
<evidence type="ECO:0000256" key="1">
    <source>
        <dbReference type="ARBA" id="ARBA00004653"/>
    </source>
</evidence>
<evidence type="ECO:0000256" key="2">
    <source>
        <dbReference type="ARBA" id="ARBA00008160"/>
    </source>
</evidence>
<evidence type="ECO:0000313" key="11">
    <source>
        <dbReference type="Proteomes" id="UP000708208"/>
    </source>
</evidence>
<feature type="transmembrane region" description="Helical" evidence="9">
    <location>
        <begin position="150"/>
        <end position="171"/>
    </location>
</feature>
<dbReference type="GO" id="GO:0043001">
    <property type="term" value="P:Golgi to plasma membrane protein transport"/>
    <property type="evidence" value="ECO:0007669"/>
    <property type="project" value="TreeGrafter"/>
</dbReference>
<evidence type="ECO:0000256" key="8">
    <source>
        <dbReference type="ARBA" id="ARBA00023136"/>
    </source>
</evidence>
<keyword evidence="7" id="KW-0333">Golgi apparatus</keyword>
<dbReference type="AlphaFoldDB" id="A0A8J2LSQ9"/>
<comment type="similarity">
    <text evidence="2">Belongs to the SYS1 family.</text>
</comment>
<dbReference type="PANTHER" id="PTHR12952:SF0">
    <property type="entry name" value="PROTEIN SYS1 HOMOLOG"/>
    <property type="match status" value="1"/>
</dbReference>
<keyword evidence="5" id="KW-0653">Protein transport</keyword>
<dbReference type="GO" id="GO:0000139">
    <property type="term" value="C:Golgi membrane"/>
    <property type="evidence" value="ECO:0007669"/>
    <property type="project" value="UniProtKB-SubCell"/>
</dbReference>
<comment type="caution">
    <text evidence="10">The sequence shown here is derived from an EMBL/GenBank/DDBJ whole genome shotgun (WGS) entry which is preliminary data.</text>
</comment>
<comment type="subcellular location">
    <subcellularLocation>
        <location evidence="1">Golgi apparatus membrane</location>
        <topology evidence="1">Multi-pass membrane protein</topology>
    </subcellularLocation>
</comment>
<dbReference type="Proteomes" id="UP000708208">
    <property type="component" value="Unassembled WGS sequence"/>
</dbReference>
<protein>
    <recommendedName>
        <fullName evidence="12">Protein SYS1 homolog</fullName>
    </recommendedName>
</protein>
<name>A0A8J2LSQ9_9HEXA</name>
<accession>A0A8J2LSQ9</accession>
<keyword evidence="11" id="KW-1185">Reference proteome</keyword>
<keyword evidence="3" id="KW-0813">Transport</keyword>
<evidence type="ECO:0000256" key="6">
    <source>
        <dbReference type="ARBA" id="ARBA00022989"/>
    </source>
</evidence>